<reference evidence="2 3" key="1">
    <citation type="submission" date="2018-06" db="EMBL/GenBank/DDBJ databases">
        <title>Natronomonas sp. F16-60 a new haloarchaeon isolated from a solar saltern of Isla Cristina, Huelva, Spain.</title>
        <authorList>
            <person name="Duran-Viseras A."/>
            <person name="Sanchez-Porro C."/>
            <person name="Ventosa A."/>
        </authorList>
    </citation>
    <scope>NUCLEOTIDE SEQUENCE [LARGE SCALE GENOMIC DNA]</scope>
    <source>
        <strain evidence="2 3">F16-60</strain>
    </source>
</reference>
<keyword evidence="1" id="KW-0812">Transmembrane</keyword>
<dbReference type="InParanoid" id="A0A554NBN0"/>
<dbReference type="RefSeq" id="WP_144261502.1">
    <property type="nucleotide sequence ID" value="NZ_QMDX01000003.1"/>
</dbReference>
<sequence>MDGRTTVGGLLMASGGLFAFVAGRALLRGLRDAGTPSLIALGGIATIASAIAALGVLLVFRSRRDDAGDE</sequence>
<name>A0A554NBN0_9EURY</name>
<comment type="caution">
    <text evidence="2">The sequence shown here is derived from an EMBL/GenBank/DDBJ whole genome shotgun (WGS) entry which is preliminary data.</text>
</comment>
<feature type="transmembrane region" description="Helical" evidence="1">
    <location>
        <begin position="7"/>
        <end position="27"/>
    </location>
</feature>
<dbReference type="EMBL" id="QMDX01000003">
    <property type="protein sequence ID" value="TSD14783.1"/>
    <property type="molecule type" value="Genomic_DNA"/>
</dbReference>
<evidence type="ECO:0000256" key="1">
    <source>
        <dbReference type="SAM" id="Phobius"/>
    </source>
</evidence>
<gene>
    <name evidence="2" type="ORF">DP107_07385</name>
</gene>
<feature type="transmembrane region" description="Helical" evidence="1">
    <location>
        <begin position="39"/>
        <end position="60"/>
    </location>
</feature>
<protein>
    <submittedName>
        <fullName evidence="2">Uncharacterized protein</fullName>
    </submittedName>
</protein>
<accession>A0A554NBN0</accession>
<keyword evidence="3" id="KW-1185">Reference proteome</keyword>
<evidence type="ECO:0000313" key="2">
    <source>
        <dbReference type="EMBL" id="TSD14783.1"/>
    </source>
</evidence>
<dbReference type="Proteomes" id="UP000319894">
    <property type="component" value="Unassembled WGS sequence"/>
</dbReference>
<organism evidence="2 3">
    <name type="scientific">Haloglomus irregulare</name>
    <dbReference type="NCBI Taxonomy" id="2234134"/>
    <lineage>
        <taxon>Archaea</taxon>
        <taxon>Methanobacteriati</taxon>
        <taxon>Methanobacteriota</taxon>
        <taxon>Stenosarchaea group</taxon>
        <taxon>Halobacteria</taxon>
        <taxon>Halobacteriales</taxon>
        <taxon>Natronomonadaceae</taxon>
        <taxon>Haloglomus</taxon>
    </lineage>
</organism>
<keyword evidence="1" id="KW-0472">Membrane</keyword>
<proteinExistence type="predicted"/>
<keyword evidence="1" id="KW-1133">Transmembrane helix</keyword>
<evidence type="ECO:0000313" key="3">
    <source>
        <dbReference type="Proteomes" id="UP000319894"/>
    </source>
</evidence>
<dbReference type="AlphaFoldDB" id="A0A554NBN0"/>